<dbReference type="EMBL" id="LR746267">
    <property type="protein sequence ID" value="CAA7394788.1"/>
    <property type="molecule type" value="Genomic_DNA"/>
</dbReference>
<dbReference type="InterPro" id="IPR025064">
    <property type="entry name" value="DUF4005"/>
</dbReference>
<name>A0A7I8KCJ9_SPIIN</name>
<dbReference type="Pfam" id="PF00612">
    <property type="entry name" value="IQ"/>
    <property type="match status" value="2"/>
</dbReference>
<evidence type="ECO:0000256" key="4">
    <source>
        <dbReference type="SAM" id="MobiDB-lite"/>
    </source>
</evidence>
<comment type="similarity">
    <text evidence="2">Belongs to the IQD family.</text>
</comment>
<dbReference type="SMART" id="SM00015">
    <property type="entry name" value="IQ"/>
    <property type="match status" value="2"/>
</dbReference>
<comment type="subunit">
    <text evidence="3">Binds to multiple calmodulin (CaM) in the presence of Ca(2+) and CaM-like proteins.</text>
</comment>
<dbReference type="OrthoDB" id="685302at2759"/>
<dbReference type="AlphaFoldDB" id="A0A7I8KCJ9"/>
<dbReference type="CDD" id="cd23767">
    <property type="entry name" value="IQCD"/>
    <property type="match status" value="1"/>
</dbReference>
<organism evidence="6 7">
    <name type="scientific">Spirodela intermedia</name>
    <name type="common">Intermediate duckweed</name>
    <dbReference type="NCBI Taxonomy" id="51605"/>
    <lineage>
        <taxon>Eukaryota</taxon>
        <taxon>Viridiplantae</taxon>
        <taxon>Streptophyta</taxon>
        <taxon>Embryophyta</taxon>
        <taxon>Tracheophyta</taxon>
        <taxon>Spermatophyta</taxon>
        <taxon>Magnoliopsida</taxon>
        <taxon>Liliopsida</taxon>
        <taxon>Araceae</taxon>
        <taxon>Lemnoideae</taxon>
        <taxon>Spirodela</taxon>
    </lineage>
</organism>
<keyword evidence="7" id="KW-1185">Reference proteome</keyword>
<dbReference type="Pfam" id="PF13178">
    <property type="entry name" value="DUF4005"/>
    <property type="match status" value="1"/>
</dbReference>
<gene>
    <name evidence="6" type="ORF">SI8410_04005449</name>
</gene>
<sequence length="357" mass="37729">MGKAGEWIRGLLRGRRKEKGKERGGSAGQQPAKEKRRWSFRRSATAGKDANSPTPVASGQIHERTPTAVAAVAVPGRSCTVEEAAAIKIQSLFRAHLAKKALRALKGLVKLQALARGHLVRKQAVAALRCMHALVTAQARAREQRLRGAAEDPSPPPDNRWFGRSPTRHCRLSQGEDVKIVEMDLGEATASSKLQLRHRVASSGPSPAAEASPGSYLEELSFSTAQSSSPYSGLLNALLGGARRRELSPISGELPTLKPSYMANTESSRAKARSQSAPKQRLESGCRRRPSVEGRTAPRGAAAGGGGGGGGVRMQRSSSHAGKSGNSLKGSECGSTSTVLTGSNYCRSLLAYEVSGH</sequence>
<feature type="region of interest" description="Disordered" evidence="4">
    <location>
        <begin position="1"/>
        <end position="61"/>
    </location>
</feature>
<dbReference type="PANTHER" id="PTHR32295">
    <property type="entry name" value="IQ-DOMAIN 5-RELATED"/>
    <property type="match status" value="1"/>
</dbReference>
<evidence type="ECO:0000313" key="7">
    <source>
        <dbReference type="Proteomes" id="UP000663760"/>
    </source>
</evidence>
<evidence type="ECO:0000259" key="5">
    <source>
        <dbReference type="Pfam" id="PF13178"/>
    </source>
</evidence>
<dbReference type="PANTHER" id="PTHR32295:SF208">
    <property type="entry name" value="IQ CALMODULIN-BINDING MOTIF PROTEIN"/>
    <property type="match status" value="1"/>
</dbReference>
<evidence type="ECO:0000256" key="2">
    <source>
        <dbReference type="ARBA" id="ARBA00024341"/>
    </source>
</evidence>
<accession>A0A7I8KCJ9</accession>
<dbReference type="Proteomes" id="UP000663760">
    <property type="component" value="Chromosome 4"/>
</dbReference>
<reference evidence="6" key="1">
    <citation type="submission" date="2020-02" db="EMBL/GenBank/DDBJ databases">
        <authorList>
            <person name="Scholz U."/>
            <person name="Mascher M."/>
            <person name="Fiebig A."/>
        </authorList>
    </citation>
    <scope>NUCLEOTIDE SEQUENCE</scope>
</reference>
<dbReference type="PROSITE" id="PS50096">
    <property type="entry name" value="IQ"/>
    <property type="match status" value="2"/>
</dbReference>
<feature type="region of interest" description="Disordered" evidence="4">
    <location>
        <begin position="250"/>
        <end position="336"/>
    </location>
</feature>
<feature type="compositionally biased region" description="Polar residues" evidence="4">
    <location>
        <begin position="315"/>
        <end position="336"/>
    </location>
</feature>
<protein>
    <recommendedName>
        <fullName evidence="5">DUF4005 domain-containing protein</fullName>
    </recommendedName>
</protein>
<proteinExistence type="inferred from homology"/>
<dbReference type="InterPro" id="IPR000048">
    <property type="entry name" value="IQ_motif_EF-hand-BS"/>
</dbReference>
<feature type="domain" description="DUF4005" evidence="5">
    <location>
        <begin position="242"/>
        <end position="295"/>
    </location>
</feature>
<keyword evidence="1" id="KW-0112">Calmodulin-binding</keyword>
<dbReference type="GO" id="GO:0005516">
    <property type="term" value="F:calmodulin binding"/>
    <property type="evidence" value="ECO:0007669"/>
    <property type="project" value="UniProtKB-KW"/>
</dbReference>
<evidence type="ECO:0000256" key="3">
    <source>
        <dbReference type="ARBA" id="ARBA00024378"/>
    </source>
</evidence>
<feature type="compositionally biased region" description="Basic and acidic residues" evidence="4">
    <location>
        <begin position="280"/>
        <end position="292"/>
    </location>
</feature>
<evidence type="ECO:0000313" key="6">
    <source>
        <dbReference type="EMBL" id="CAA7394788.1"/>
    </source>
</evidence>
<feature type="region of interest" description="Disordered" evidence="4">
    <location>
        <begin position="144"/>
        <end position="167"/>
    </location>
</feature>
<dbReference type="Gene3D" id="1.20.5.190">
    <property type="match status" value="1"/>
</dbReference>
<feature type="compositionally biased region" description="Gly residues" evidence="4">
    <location>
        <begin position="302"/>
        <end position="312"/>
    </location>
</feature>
<feature type="compositionally biased region" description="Polar residues" evidence="4">
    <location>
        <begin position="262"/>
        <end position="278"/>
    </location>
</feature>
<evidence type="ECO:0000256" key="1">
    <source>
        <dbReference type="ARBA" id="ARBA00022860"/>
    </source>
</evidence>